<keyword evidence="4" id="KW-1133">Transmembrane helix</keyword>
<feature type="domain" description="Immunoglobulin" evidence="5">
    <location>
        <begin position="527"/>
        <end position="602"/>
    </location>
</feature>
<dbReference type="FunFam" id="2.60.40.10:FF:000049">
    <property type="entry name" value="Leukocyte immunoglobulin-like receptor subfamily B member 1"/>
    <property type="match status" value="4"/>
</dbReference>
<dbReference type="Gene3D" id="2.60.40.10">
    <property type="entry name" value="Immunoglobulins"/>
    <property type="match status" value="4"/>
</dbReference>
<dbReference type="PANTHER" id="PTHR11738">
    <property type="entry name" value="MHC CLASS I NK CELL RECEPTOR"/>
    <property type="match status" value="1"/>
</dbReference>
<name>A0A7J7EMU3_DICBM</name>
<dbReference type="GO" id="GO:0002764">
    <property type="term" value="P:immune response-regulating signaling pathway"/>
    <property type="evidence" value="ECO:0007669"/>
    <property type="project" value="TreeGrafter"/>
</dbReference>
<dbReference type="SMART" id="SM00409">
    <property type="entry name" value="IG"/>
    <property type="match status" value="3"/>
</dbReference>
<dbReference type="InterPro" id="IPR036179">
    <property type="entry name" value="Ig-like_dom_sf"/>
</dbReference>
<dbReference type="InterPro" id="IPR013151">
    <property type="entry name" value="Immunoglobulin_dom"/>
</dbReference>
<evidence type="ECO:0000256" key="4">
    <source>
        <dbReference type="SAM" id="Phobius"/>
    </source>
</evidence>
<keyword evidence="7" id="KW-1185">Reference proteome</keyword>
<dbReference type="InterPro" id="IPR013783">
    <property type="entry name" value="Ig-like_fold"/>
</dbReference>
<proteinExistence type="predicted"/>
<evidence type="ECO:0000256" key="3">
    <source>
        <dbReference type="ARBA" id="ARBA00023319"/>
    </source>
</evidence>
<keyword evidence="1" id="KW-0732">Signal</keyword>
<dbReference type="PANTHER" id="PTHR11738:SF181">
    <property type="entry name" value="LEUKOCYTE IMMUNOGLOBULIN-LIKE RECEPTOR SUBFAMILY B MEMBER 4A-RELATED"/>
    <property type="match status" value="1"/>
</dbReference>
<dbReference type="EMBL" id="JACDTQ010002604">
    <property type="protein sequence ID" value="KAF5916961.1"/>
    <property type="molecule type" value="Genomic_DNA"/>
</dbReference>
<dbReference type="Pfam" id="PF13895">
    <property type="entry name" value="Ig_2"/>
    <property type="match status" value="1"/>
</dbReference>
<dbReference type="GO" id="GO:0005886">
    <property type="term" value="C:plasma membrane"/>
    <property type="evidence" value="ECO:0007669"/>
    <property type="project" value="TreeGrafter"/>
</dbReference>
<keyword evidence="3" id="KW-0393">Immunoglobulin domain</keyword>
<dbReference type="InterPro" id="IPR050412">
    <property type="entry name" value="Ig-like_Receptors_ImmuneReg"/>
</dbReference>
<evidence type="ECO:0000256" key="1">
    <source>
        <dbReference type="ARBA" id="ARBA00022729"/>
    </source>
</evidence>
<feature type="domain" description="Immunoglobulin" evidence="5">
    <location>
        <begin position="224"/>
        <end position="308"/>
    </location>
</feature>
<evidence type="ECO:0000313" key="6">
    <source>
        <dbReference type="EMBL" id="KAF5916961.1"/>
    </source>
</evidence>
<organism evidence="6 7">
    <name type="scientific">Diceros bicornis minor</name>
    <name type="common">South-central black rhinoceros</name>
    <dbReference type="NCBI Taxonomy" id="77932"/>
    <lineage>
        <taxon>Eukaryota</taxon>
        <taxon>Metazoa</taxon>
        <taxon>Chordata</taxon>
        <taxon>Craniata</taxon>
        <taxon>Vertebrata</taxon>
        <taxon>Euteleostomi</taxon>
        <taxon>Mammalia</taxon>
        <taxon>Eutheria</taxon>
        <taxon>Laurasiatheria</taxon>
        <taxon>Perissodactyla</taxon>
        <taxon>Rhinocerotidae</taxon>
        <taxon>Diceros</taxon>
    </lineage>
</organism>
<comment type="caution">
    <text evidence="6">The sequence shown here is derived from an EMBL/GenBank/DDBJ whole genome shotgun (WGS) entry which is preliminary data.</text>
</comment>
<sequence length="646" mass="71722">TSFITWPLRARPAHLLTCRAQSSQLQDKDRADSERLAMSPNLTFLLGLGALPRPSISAKSGSVIPGAWPVTIICQGPAAAETFRLEKDRKSYRDQRNVSQLGPHETEARFHITAVSDDTARGYCCRYFKRSTWSECSEVLELKVTEEDVSALPSEEKSSTVDMTLHQGLSHSIPTVDRLQAHMATSGPFLCSEKPCPMGGSVTTITSTAFLCLETLLKPTIWAEPDSAVTHGKPVYIWCQGSRKASQYYLYREGLWEPWGSEFPLGPGDKAKFSFLRMTDHLAGSYHCLYRSKTSWSFPSKTLDLVVTGMFNKPTLSALPSPVVTSGESVTLQCRSWQGSDRFFLCHGGGDDHPGHLDSQRQADGWSQVLFTVGPVSPSHRWAYRCYGYFSTSPYVWSSSSDILELLISGEKFTALPQNSLGLQTGREGPHLRWSQGRCRSDVSYERFALIKEGGRDLSQRFGWQPQAGLSQTDFPLGPVSGSHREWRLVSCWGWRAESTDKERCKDRGWDEEFLLPRNAAPTLSAHPGPTVAPGESVTLRCQTQRRGNRSPTAPQDGEFQANFPMSPVTLDHGGTYRCYGSLNSAPFLLSRPSHPLELLVTGPQLPDYTVQNLIRLGLSGLILVVLGVLICEAWHSQRRSLDKSK</sequence>
<dbReference type="SUPFAM" id="SSF48726">
    <property type="entry name" value="Immunoglobulin"/>
    <property type="match status" value="4"/>
</dbReference>
<feature type="transmembrane region" description="Helical" evidence="4">
    <location>
        <begin position="614"/>
        <end position="636"/>
    </location>
</feature>
<keyword evidence="4" id="KW-0812">Transmembrane</keyword>
<evidence type="ECO:0000256" key="2">
    <source>
        <dbReference type="ARBA" id="ARBA00023157"/>
    </source>
</evidence>
<protein>
    <recommendedName>
        <fullName evidence="5">Immunoglobulin domain-containing protein</fullName>
    </recommendedName>
</protein>
<accession>A0A7J7EMU3</accession>
<evidence type="ECO:0000313" key="7">
    <source>
        <dbReference type="Proteomes" id="UP000551758"/>
    </source>
</evidence>
<keyword evidence="2" id="KW-1015">Disulfide bond</keyword>
<keyword evidence="4" id="KW-0472">Membrane</keyword>
<feature type="domain" description="Immunoglobulin" evidence="5">
    <location>
        <begin position="319"/>
        <end position="409"/>
    </location>
</feature>
<dbReference type="Pfam" id="PF00047">
    <property type="entry name" value="ig"/>
    <property type="match status" value="1"/>
</dbReference>
<dbReference type="InterPro" id="IPR003599">
    <property type="entry name" value="Ig_sub"/>
</dbReference>
<dbReference type="AlphaFoldDB" id="A0A7J7EMU3"/>
<gene>
    <name evidence="6" type="ORF">HPG69_013883</name>
</gene>
<dbReference type="Proteomes" id="UP000551758">
    <property type="component" value="Unassembled WGS sequence"/>
</dbReference>
<feature type="non-terminal residue" evidence="6">
    <location>
        <position position="646"/>
    </location>
</feature>
<reference evidence="6 7" key="1">
    <citation type="journal article" date="2020" name="Mol. Biol. Evol.">
        <title>Interspecific Gene Flow and the Evolution of Specialization in Black and White Rhinoceros.</title>
        <authorList>
            <person name="Moodley Y."/>
            <person name="Westbury M.V."/>
            <person name="Russo I.M."/>
            <person name="Gopalakrishnan S."/>
            <person name="Rakotoarivelo A."/>
            <person name="Olsen R.A."/>
            <person name="Prost S."/>
            <person name="Tunstall T."/>
            <person name="Ryder O.A."/>
            <person name="Dalen L."/>
            <person name="Bruford M.W."/>
        </authorList>
    </citation>
    <scope>NUCLEOTIDE SEQUENCE [LARGE SCALE GENOMIC DNA]</scope>
    <source>
        <strain evidence="6">SBR-YM</strain>
        <tissue evidence="6">Skin</tissue>
    </source>
</reference>
<feature type="non-terminal residue" evidence="6">
    <location>
        <position position="1"/>
    </location>
</feature>
<evidence type="ECO:0000259" key="5">
    <source>
        <dbReference type="SMART" id="SM00409"/>
    </source>
</evidence>